<dbReference type="OrthoDB" id="9786919at2"/>
<dbReference type="PRINTS" id="PR00344">
    <property type="entry name" value="BCTRLSENSOR"/>
</dbReference>
<dbReference type="PROSITE" id="PS50109">
    <property type="entry name" value="HIS_KIN"/>
    <property type="match status" value="1"/>
</dbReference>
<organism evidence="18 19">
    <name type="scientific">Cohnella phaseoli</name>
    <dbReference type="NCBI Taxonomy" id="456490"/>
    <lineage>
        <taxon>Bacteria</taxon>
        <taxon>Bacillati</taxon>
        <taxon>Bacillota</taxon>
        <taxon>Bacilli</taxon>
        <taxon>Bacillales</taxon>
        <taxon>Paenibacillaceae</taxon>
        <taxon>Cohnella</taxon>
    </lineage>
</organism>
<evidence type="ECO:0000256" key="1">
    <source>
        <dbReference type="ARBA" id="ARBA00000085"/>
    </source>
</evidence>
<dbReference type="InterPro" id="IPR036097">
    <property type="entry name" value="HisK_dim/P_sf"/>
</dbReference>
<dbReference type="GO" id="GO:0005886">
    <property type="term" value="C:plasma membrane"/>
    <property type="evidence" value="ECO:0007669"/>
    <property type="project" value="UniProtKB-SubCell"/>
</dbReference>
<dbReference type="Pfam" id="PF02518">
    <property type="entry name" value="HATPase_c"/>
    <property type="match status" value="1"/>
</dbReference>
<dbReference type="SMART" id="SM00304">
    <property type="entry name" value="HAMP"/>
    <property type="match status" value="1"/>
</dbReference>
<evidence type="ECO:0000256" key="5">
    <source>
        <dbReference type="ARBA" id="ARBA00022553"/>
    </source>
</evidence>
<dbReference type="PROSITE" id="PS50885">
    <property type="entry name" value="HAMP"/>
    <property type="match status" value="1"/>
</dbReference>
<evidence type="ECO:0000256" key="3">
    <source>
        <dbReference type="ARBA" id="ARBA00012438"/>
    </source>
</evidence>
<evidence type="ECO:0000313" key="18">
    <source>
        <dbReference type="EMBL" id="RED77419.1"/>
    </source>
</evidence>
<dbReference type="InterPro" id="IPR005467">
    <property type="entry name" value="His_kinase_dom"/>
</dbReference>
<comment type="subcellular location">
    <subcellularLocation>
        <location evidence="2">Cell membrane</location>
        <topology evidence="2">Multi-pass membrane protein</topology>
    </subcellularLocation>
</comment>
<reference evidence="18 19" key="1">
    <citation type="submission" date="2018-07" db="EMBL/GenBank/DDBJ databases">
        <title>Genomic Encyclopedia of Type Strains, Phase III (KMG-III): the genomes of soil and plant-associated and newly described type strains.</title>
        <authorList>
            <person name="Whitman W."/>
        </authorList>
    </citation>
    <scope>NUCLEOTIDE SEQUENCE [LARGE SCALE GENOMIC DNA]</scope>
    <source>
        <strain evidence="18 19">CECT 7287</strain>
    </source>
</reference>
<dbReference type="Gene3D" id="6.10.340.10">
    <property type="match status" value="1"/>
</dbReference>
<feature type="transmembrane region" description="Helical" evidence="15">
    <location>
        <begin position="219"/>
        <end position="243"/>
    </location>
</feature>
<dbReference type="InterPro" id="IPR003661">
    <property type="entry name" value="HisK_dim/P_dom"/>
</dbReference>
<keyword evidence="13 15" id="KW-0472">Membrane</keyword>
<dbReference type="PANTHER" id="PTHR45528">
    <property type="entry name" value="SENSOR HISTIDINE KINASE CPXA"/>
    <property type="match status" value="1"/>
</dbReference>
<evidence type="ECO:0000256" key="7">
    <source>
        <dbReference type="ARBA" id="ARBA00022692"/>
    </source>
</evidence>
<keyword evidence="9 18" id="KW-0418">Kinase</keyword>
<dbReference type="InterPro" id="IPR050398">
    <property type="entry name" value="HssS/ArlS-like"/>
</dbReference>
<feature type="domain" description="Histidine kinase" evidence="16">
    <location>
        <begin position="318"/>
        <end position="533"/>
    </location>
</feature>
<dbReference type="InterPro" id="IPR004358">
    <property type="entry name" value="Sig_transdc_His_kin-like_C"/>
</dbReference>
<dbReference type="SUPFAM" id="SSF158472">
    <property type="entry name" value="HAMP domain-like"/>
    <property type="match status" value="1"/>
</dbReference>
<dbReference type="SUPFAM" id="SSF55874">
    <property type="entry name" value="ATPase domain of HSP90 chaperone/DNA topoisomerase II/histidine kinase"/>
    <property type="match status" value="1"/>
</dbReference>
<accession>A0A3D9JUG1</accession>
<evidence type="ECO:0000256" key="10">
    <source>
        <dbReference type="ARBA" id="ARBA00022840"/>
    </source>
</evidence>
<dbReference type="InterPro" id="IPR003594">
    <property type="entry name" value="HATPase_dom"/>
</dbReference>
<feature type="domain" description="HAMP" evidence="17">
    <location>
        <begin position="244"/>
        <end position="296"/>
    </location>
</feature>
<comment type="caution">
    <text evidence="18">The sequence shown here is derived from an EMBL/GenBank/DDBJ whole genome shotgun (WGS) entry which is preliminary data.</text>
</comment>
<dbReference type="SMART" id="SM00387">
    <property type="entry name" value="HATPase_c"/>
    <property type="match status" value="1"/>
</dbReference>
<evidence type="ECO:0000256" key="15">
    <source>
        <dbReference type="SAM" id="Phobius"/>
    </source>
</evidence>
<keyword evidence="11 15" id="KW-1133">Transmembrane helix</keyword>
<dbReference type="EC" id="2.7.13.3" evidence="3"/>
<keyword evidence="14" id="KW-0175">Coiled coil</keyword>
<evidence type="ECO:0000256" key="11">
    <source>
        <dbReference type="ARBA" id="ARBA00022989"/>
    </source>
</evidence>
<dbReference type="SMART" id="SM00388">
    <property type="entry name" value="HisKA"/>
    <property type="match status" value="1"/>
</dbReference>
<keyword evidence="12" id="KW-0902">Two-component regulatory system</keyword>
<dbReference type="GO" id="GO:0005524">
    <property type="term" value="F:ATP binding"/>
    <property type="evidence" value="ECO:0007669"/>
    <property type="project" value="UniProtKB-KW"/>
</dbReference>
<evidence type="ECO:0000256" key="12">
    <source>
        <dbReference type="ARBA" id="ARBA00023012"/>
    </source>
</evidence>
<evidence type="ECO:0000259" key="16">
    <source>
        <dbReference type="PROSITE" id="PS50109"/>
    </source>
</evidence>
<keyword evidence="7 15" id="KW-0812">Transmembrane</keyword>
<evidence type="ECO:0000256" key="9">
    <source>
        <dbReference type="ARBA" id="ARBA00022777"/>
    </source>
</evidence>
<dbReference type="InterPro" id="IPR036890">
    <property type="entry name" value="HATPase_C_sf"/>
</dbReference>
<evidence type="ECO:0000256" key="13">
    <source>
        <dbReference type="ARBA" id="ARBA00023136"/>
    </source>
</evidence>
<proteinExistence type="predicted"/>
<keyword evidence="6" id="KW-0808">Transferase</keyword>
<name>A0A3D9JUG1_9BACL</name>
<dbReference type="CDD" id="cd00082">
    <property type="entry name" value="HisKA"/>
    <property type="match status" value="1"/>
</dbReference>
<dbReference type="CDD" id="cd06225">
    <property type="entry name" value="HAMP"/>
    <property type="match status" value="1"/>
</dbReference>
<dbReference type="Proteomes" id="UP000256977">
    <property type="component" value="Unassembled WGS sequence"/>
</dbReference>
<keyword evidence="4" id="KW-1003">Cell membrane</keyword>
<dbReference type="EMBL" id="QRDZ01000009">
    <property type="protein sequence ID" value="RED77419.1"/>
    <property type="molecule type" value="Genomic_DNA"/>
</dbReference>
<dbReference type="GO" id="GO:0000155">
    <property type="term" value="F:phosphorelay sensor kinase activity"/>
    <property type="evidence" value="ECO:0007669"/>
    <property type="project" value="InterPro"/>
</dbReference>
<comment type="catalytic activity">
    <reaction evidence="1">
        <text>ATP + protein L-histidine = ADP + protein N-phospho-L-histidine.</text>
        <dbReference type="EC" id="2.7.13.3"/>
    </reaction>
</comment>
<keyword evidence="8" id="KW-0547">Nucleotide-binding</keyword>
<dbReference type="PANTHER" id="PTHR45528:SF1">
    <property type="entry name" value="SENSOR HISTIDINE KINASE CPXA"/>
    <property type="match status" value="1"/>
</dbReference>
<sequence length="540" mass="60924">MLTRKLRPMLSGELLRMWRDKLSRKLPHRSRHKPLRKLREGRSLLRRKFLLGFALLFSVAAFGFYGYMSHLLKQHTQAAILDEMKRLQLFVYDHIEYYLALNDVRPKTASGYPEELIRGLSLNGSVRTAYYDANGTFRAESVPMDGGYVLVQTKPSPVLLRSGEADLAAAARNQSIVSIHHDRESSMAVLTLPLYALDETAGFLRLTADYTGTFRRDAVVLQGLIGFSLVLWALLVALAWSFARRLTRPLSELAIAMRQFGEGQVSSLRIASSNNEIAVLTNSFEEMRAKLEEQMEALVSERNKVVALESNRRDFFRNVTHELKTPLTTISGYAQILQAPDFDDAEFRQNAASRIHRESGRLHRMMLDIIEHSRREFDADSRRNDVVLLEDSFGDAAEDLQLKAQRRGQRIRCRMEPLTVSGDSDELRKVWDNLLDNAIKYGKTGSVVEVGLFSDGTEAVLTLVNEIDPSHRFEADMAFEPFYRSGSASSKEQGSVGLGLAICKRIVELHRGSIVLQLHSSAVVLEVRLPLRTQIGNNSA</sequence>
<dbReference type="Pfam" id="PF00512">
    <property type="entry name" value="HisKA"/>
    <property type="match status" value="1"/>
</dbReference>
<evidence type="ECO:0000256" key="2">
    <source>
        <dbReference type="ARBA" id="ARBA00004651"/>
    </source>
</evidence>
<evidence type="ECO:0000259" key="17">
    <source>
        <dbReference type="PROSITE" id="PS50885"/>
    </source>
</evidence>
<evidence type="ECO:0000256" key="6">
    <source>
        <dbReference type="ARBA" id="ARBA00022679"/>
    </source>
</evidence>
<dbReference type="InterPro" id="IPR003660">
    <property type="entry name" value="HAMP_dom"/>
</dbReference>
<evidence type="ECO:0000256" key="14">
    <source>
        <dbReference type="SAM" id="Coils"/>
    </source>
</evidence>
<keyword evidence="10" id="KW-0067">ATP-binding</keyword>
<dbReference type="Gene3D" id="1.10.287.130">
    <property type="match status" value="1"/>
</dbReference>
<dbReference type="AlphaFoldDB" id="A0A3D9JUG1"/>
<feature type="coiled-coil region" evidence="14">
    <location>
        <begin position="270"/>
        <end position="311"/>
    </location>
</feature>
<dbReference type="RefSeq" id="WP_116061040.1">
    <property type="nucleotide sequence ID" value="NZ_QRDZ01000009.1"/>
</dbReference>
<dbReference type="Pfam" id="PF00672">
    <property type="entry name" value="HAMP"/>
    <property type="match status" value="1"/>
</dbReference>
<dbReference type="SUPFAM" id="SSF47384">
    <property type="entry name" value="Homodimeric domain of signal transducing histidine kinase"/>
    <property type="match status" value="1"/>
</dbReference>
<keyword evidence="19" id="KW-1185">Reference proteome</keyword>
<evidence type="ECO:0000256" key="8">
    <source>
        <dbReference type="ARBA" id="ARBA00022741"/>
    </source>
</evidence>
<gene>
    <name evidence="18" type="ORF">DFP98_10930</name>
</gene>
<evidence type="ECO:0000313" key="19">
    <source>
        <dbReference type="Proteomes" id="UP000256977"/>
    </source>
</evidence>
<dbReference type="Gene3D" id="3.30.565.10">
    <property type="entry name" value="Histidine kinase-like ATPase, C-terminal domain"/>
    <property type="match status" value="1"/>
</dbReference>
<protein>
    <recommendedName>
        <fullName evidence="3">histidine kinase</fullName>
        <ecNumber evidence="3">2.7.13.3</ecNumber>
    </recommendedName>
</protein>
<evidence type="ECO:0000256" key="4">
    <source>
        <dbReference type="ARBA" id="ARBA00022475"/>
    </source>
</evidence>
<keyword evidence="5" id="KW-0597">Phosphoprotein</keyword>